<evidence type="ECO:0000256" key="2">
    <source>
        <dbReference type="ARBA" id="ARBA00006700"/>
    </source>
</evidence>
<gene>
    <name evidence="10" type="primary">LOC114253000</name>
</gene>
<evidence type="ECO:0000256" key="7">
    <source>
        <dbReference type="ARBA" id="ARBA00039977"/>
    </source>
</evidence>
<dbReference type="OrthoDB" id="275582at2759"/>
<dbReference type="InterPro" id="IPR012677">
    <property type="entry name" value="Nucleotide-bd_a/b_plait_sf"/>
</dbReference>
<dbReference type="AlphaFoldDB" id="A0A6J2KTM6"/>
<dbReference type="RefSeq" id="XP_028043534.1">
    <property type="nucleotide sequence ID" value="XM_028187733.1"/>
</dbReference>
<evidence type="ECO:0000313" key="9">
    <source>
        <dbReference type="Proteomes" id="UP000504629"/>
    </source>
</evidence>
<evidence type="ECO:0000256" key="4">
    <source>
        <dbReference type="ARBA" id="ARBA00023128"/>
    </source>
</evidence>
<keyword evidence="4" id="KW-0496">Mitochondrion</keyword>
<comment type="similarity">
    <text evidence="2">Belongs to the universal ribosomal protein uL23 family.</text>
</comment>
<evidence type="ECO:0000313" key="10">
    <source>
        <dbReference type="RefSeq" id="XP_028043534.1"/>
    </source>
</evidence>
<dbReference type="SUPFAM" id="SSF54189">
    <property type="entry name" value="Ribosomal proteins S24e, L23 and L15e"/>
    <property type="match status" value="1"/>
</dbReference>
<dbReference type="CTD" id="6150"/>
<comment type="subunit">
    <text evidence="6">Component of the mitochondrial ribosome large subunit (39S) which comprises a 16S rRNA and about 50 distinct proteins.</text>
</comment>
<dbReference type="GeneID" id="114253000"/>
<reference evidence="10" key="1">
    <citation type="submission" date="2025-08" db="UniProtKB">
        <authorList>
            <consortium name="RefSeq"/>
        </authorList>
    </citation>
    <scope>IDENTIFICATION</scope>
    <source>
        <tissue evidence="10">Silk gland</tissue>
    </source>
</reference>
<comment type="subcellular location">
    <subcellularLocation>
        <location evidence="1">Mitochondrion</location>
    </subcellularLocation>
</comment>
<dbReference type="GO" id="GO:0032543">
    <property type="term" value="P:mitochondrial translation"/>
    <property type="evidence" value="ECO:0007669"/>
    <property type="project" value="TreeGrafter"/>
</dbReference>
<evidence type="ECO:0000256" key="1">
    <source>
        <dbReference type="ARBA" id="ARBA00004173"/>
    </source>
</evidence>
<dbReference type="Pfam" id="PF00276">
    <property type="entry name" value="Ribosomal_L23"/>
    <property type="match status" value="1"/>
</dbReference>
<dbReference type="Gene3D" id="3.30.70.330">
    <property type="match status" value="1"/>
</dbReference>
<accession>A0A6J2KTM6</accession>
<dbReference type="GO" id="GO:0005762">
    <property type="term" value="C:mitochondrial large ribosomal subunit"/>
    <property type="evidence" value="ECO:0007669"/>
    <property type="project" value="TreeGrafter"/>
</dbReference>
<evidence type="ECO:0000256" key="5">
    <source>
        <dbReference type="ARBA" id="ARBA00023274"/>
    </source>
</evidence>
<keyword evidence="9" id="KW-1185">Reference proteome</keyword>
<dbReference type="InterPro" id="IPR012678">
    <property type="entry name" value="Ribosomal_uL23/eL15/eS24_sf"/>
</dbReference>
<organism evidence="9 10">
    <name type="scientific">Bombyx mandarina</name>
    <name type="common">Wild silk moth</name>
    <name type="synonym">Wild silkworm</name>
    <dbReference type="NCBI Taxonomy" id="7092"/>
    <lineage>
        <taxon>Eukaryota</taxon>
        <taxon>Metazoa</taxon>
        <taxon>Ecdysozoa</taxon>
        <taxon>Arthropoda</taxon>
        <taxon>Hexapoda</taxon>
        <taxon>Insecta</taxon>
        <taxon>Pterygota</taxon>
        <taxon>Neoptera</taxon>
        <taxon>Endopterygota</taxon>
        <taxon>Lepidoptera</taxon>
        <taxon>Glossata</taxon>
        <taxon>Ditrysia</taxon>
        <taxon>Bombycoidea</taxon>
        <taxon>Bombycidae</taxon>
        <taxon>Bombycinae</taxon>
        <taxon>Bombyx</taxon>
    </lineage>
</organism>
<dbReference type="FunFam" id="3.30.70.330:FF:000284">
    <property type="entry name" value="39S ribosomal protein L23, mitochondrial"/>
    <property type="match status" value="1"/>
</dbReference>
<dbReference type="InterPro" id="IPR013025">
    <property type="entry name" value="Ribosomal_uL23-like"/>
</dbReference>
<name>A0A6J2KTM6_BOMMA</name>
<sequence>MSTRWYPIYQRGNPQLRVFLPNFWMKLVRPHPKQLPNIVHFHCSMEMTKYDIKNYLEKIYEVPVVDVRTKINMGKFKKDVVKGYVIKEDDVKVAFVTLPKTMTFKYPDLFEKSINEEEEHAKSLDESKKNFRKYIDHNKSRPDIPSWFSI</sequence>
<dbReference type="GO" id="GO:0003735">
    <property type="term" value="F:structural constituent of ribosome"/>
    <property type="evidence" value="ECO:0007669"/>
    <property type="project" value="InterPro"/>
</dbReference>
<evidence type="ECO:0000256" key="3">
    <source>
        <dbReference type="ARBA" id="ARBA00022980"/>
    </source>
</evidence>
<dbReference type="KEGG" id="bman:114253000"/>
<keyword evidence="5" id="KW-0687">Ribonucleoprotein</keyword>
<protein>
    <recommendedName>
        <fullName evidence="7">Large ribosomal subunit protein uL23m</fullName>
    </recommendedName>
    <alternativeName>
        <fullName evidence="8">39S ribosomal protein L23, mitochondrial</fullName>
    </alternativeName>
</protein>
<evidence type="ECO:0000256" key="6">
    <source>
        <dbReference type="ARBA" id="ARBA00038782"/>
    </source>
</evidence>
<keyword evidence="3 10" id="KW-0689">Ribosomal protein</keyword>
<dbReference type="SMR" id="A0A6J2KTM6"/>
<dbReference type="PANTHER" id="PTHR12059">
    <property type="entry name" value="RIBOSOMAL PROTEIN L23-RELATED"/>
    <property type="match status" value="1"/>
</dbReference>
<dbReference type="PANTHER" id="PTHR12059:SF5">
    <property type="entry name" value="LARGE RIBOSOMAL SUBUNIT PROTEIN UL23M"/>
    <property type="match status" value="1"/>
</dbReference>
<dbReference type="Proteomes" id="UP000504629">
    <property type="component" value="Unplaced"/>
</dbReference>
<evidence type="ECO:0000256" key="8">
    <source>
        <dbReference type="ARBA" id="ARBA00041375"/>
    </source>
</evidence>
<proteinExistence type="inferred from homology"/>